<protein>
    <recommendedName>
        <fullName evidence="1">Beta-lactamase class A catalytic domain-containing protein</fullName>
    </recommendedName>
</protein>
<dbReference type="Pfam" id="PF13354">
    <property type="entry name" value="Beta-lactamase2"/>
    <property type="match status" value="1"/>
</dbReference>
<evidence type="ECO:0000313" key="2">
    <source>
        <dbReference type="EMBL" id="MBP2318558.1"/>
    </source>
</evidence>
<accession>A0ABS4T274</accession>
<dbReference type="InterPro" id="IPR045155">
    <property type="entry name" value="Beta-lactam_cat"/>
</dbReference>
<sequence length="296" mass="30910">MFSETDVAQVAVLPVIELSGALPGLSFSVEAHHGGSAAQGEDRVHPFSGAGKLIFGTVLAELSVEDPSLLAAGVSLLDKHRGQARTGTLRLLSGDMSLSVDDAANLVLSTGDAAAALALLEFLDRRGVDLRQAAQELLTRLMLTSTQVTGLEGPQGSAGEGFLGTTTPQDLLRLLAYLCASMEGEERRSVMIAPEASRSVLRWMRGVFEPGGLASALPGHGPHRVPHWTVSGWESLSQGEDQGCASVLITHSSTAGWVCAAAFHPAWRTLSSVSSPRDVSAAFGTLGLSAYLNEQA</sequence>
<dbReference type="InterPro" id="IPR012338">
    <property type="entry name" value="Beta-lactam/transpept-like"/>
</dbReference>
<feature type="domain" description="Beta-lactamase class A catalytic" evidence="1">
    <location>
        <begin position="42"/>
        <end position="233"/>
    </location>
</feature>
<comment type="caution">
    <text evidence="2">The sequence shown here is derived from an EMBL/GenBank/DDBJ whole genome shotgun (WGS) entry which is preliminary data.</text>
</comment>
<organism evidence="2 3">
    <name type="scientific">Nesterenkonia lacusekhoensis</name>
    <dbReference type="NCBI Taxonomy" id="150832"/>
    <lineage>
        <taxon>Bacteria</taxon>
        <taxon>Bacillati</taxon>
        <taxon>Actinomycetota</taxon>
        <taxon>Actinomycetes</taxon>
        <taxon>Micrococcales</taxon>
        <taxon>Micrococcaceae</taxon>
        <taxon>Nesterenkonia</taxon>
    </lineage>
</organism>
<dbReference type="Gene3D" id="3.40.710.10">
    <property type="entry name" value="DD-peptidase/beta-lactamase superfamily"/>
    <property type="match status" value="1"/>
</dbReference>
<evidence type="ECO:0000313" key="3">
    <source>
        <dbReference type="Proteomes" id="UP001519331"/>
    </source>
</evidence>
<evidence type="ECO:0000259" key="1">
    <source>
        <dbReference type="Pfam" id="PF13354"/>
    </source>
</evidence>
<dbReference type="SUPFAM" id="SSF56601">
    <property type="entry name" value="beta-lactamase/transpeptidase-like"/>
    <property type="match status" value="1"/>
</dbReference>
<reference evidence="2 3" key="1">
    <citation type="submission" date="2021-03" db="EMBL/GenBank/DDBJ databases">
        <title>Sequencing the genomes of 1000 actinobacteria strains.</title>
        <authorList>
            <person name="Klenk H.-P."/>
        </authorList>
    </citation>
    <scope>NUCLEOTIDE SEQUENCE [LARGE SCALE GENOMIC DNA]</scope>
    <source>
        <strain evidence="2 3">DSM 12544</strain>
    </source>
</reference>
<keyword evidence="3" id="KW-1185">Reference proteome</keyword>
<dbReference type="RefSeq" id="WP_210048949.1">
    <property type="nucleotide sequence ID" value="NZ_JAGINX010000001.1"/>
</dbReference>
<name>A0ABS4T274_9MICC</name>
<dbReference type="EMBL" id="JAGINX010000001">
    <property type="protein sequence ID" value="MBP2318558.1"/>
    <property type="molecule type" value="Genomic_DNA"/>
</dbReference>
<gene>
    <name evidence="2" type="ORF">JOF45_001577</name>
</gene>
<dbReference type="Proteomes" id="UP001519331">
    <property type="component" value="Unassembled WGS sequence"/>
</dbReference>
<proteinExistence type="predicted"/>